<accession>A6VKE9</accession>
<dbReference type="GO" id="GO:0046872">
    <property type="term" value="F:metal ion binding"/>
    <property type="evidence" value="ECO:0007669"/>
    <property type="project" value="UniProtKB-KW"/>
</dbReference>
<dbReference type="PANTHER" id="PTHR10359">
    <property type="entry name" value="A/G-SPECIFIC ADENINE GLYCOSYLASE/ENDONUCLEASE III"/>
    <property type="match status" value="1"/>
</dbReference>
<evidence type="ECO:0000256" key="3">
    <source>
        <dbReference type="ARBA" id="ARBA00023004"/>
    </source>
</evidence>
<dbReference type="GO" id="GO:0003824">
    <property type="term" value="F:catalytic activity"/>
    <property type="evidence" value="ECO:0007669"/>
    <property type="project" value="InterPro"/>
</dbReference>
<dbReference type="KEGG" id="asu:Asuc_0065"/>
<keyword evidence="4" id="KW-0411">Iron-sulfur</keyword>
<evidence type="ECO:0000313" key="7">
    <source>
        <dbReference type="Proteomes" id="UP000001114"/>
    </source>
</evidence>
<dbReference type="eggNOG" id="COG2231">
    <property type="taxonomic scope" value="Bacteria"/>
</dbReference>
<dbReference type="Gene3D" id="1.10.1670.10">
    <property type="entry name" value="Helix-hairpin-Helix base-excision DNA repair enzymes (C-terminal)"/>
    <property type="match status" value="1"/>
</dbReference>
<evidence type="ECO:0000256" key="4">
    <source>
        <dbReference type="ARBA" id="ARBA00023014"/>
    </source>
</evidence>
<dbReference type="InterPro" id="IPR003265">
    <property type="entry name" value="HhH-GPD_domain"/>
</dbReference>
<gene>
    <name evidence="6" type="ordered locus">Asuc_0065</name>
</gene>
<keyword evidence="1" id="KW-0004">4Fe-4S</keyword>
<keyword evidence="3" id="KW-0408">Iron</keyword>
<feature type="domain" description="HhH-GPD" evidence="5">
    <location>
        <begin position="38"/>
        <end position="194"/>
    </location>
</feature>
<protein>
    <submittedName>
        <fullName evidence="6">HhH-GPD family protein</fullName>
    </submittedName>
</protein>
<dbReference type="Gene3D" id="1.10.340.30">
    <property type="entry name" value="Hypothetical protein, domain 2"/>
    <property type="match status" value="1"/>
</dbReference>
<evidence type="ECO:0000313" key="6">
    <source>
        <dbReference type="EMBL" id="ABR73446.1"/>
    </source>
</evidence>
<dbReference type="EMBL" id="CP000746">
    <property type="protein sequence ID" value="ABR73446.1"/>
    <property type="molecule type" value="Genomic_DNA"/>
</dbReference>
<dbReference type="PANTHER" id="PTHR10359:SF19">
    <property type="entry name" value="DNA REPAIR GLYCOSYLASE MJ1434-RELATED"/>
    <property type="match status" value="1"/>
</dbReference>
<keyword evidence="2" id="KW-0479">Metal-binding</keyword>
<name>A6VKE9_ACTSZ</name>
<dbReference type="AlphaFoldDB" id="A6VKE9"/>
<evidence type="ECO:0000256" key="1">
    <source>
        <dbReference type="ARBA" id="ARBA00022485"/>
    </source>
</evidence>
<dbReference type="Pfam" id="PF00730">
    <property type="entry name" value="HhH-GPD"/>
    <property type="match status" value="1"/>
</dbReference>
<reference evidence="7" key="1">
    <citation type="journal article" date="2010" name="BMC Genomics">
        <title>A genomic perspective on the potential of Actinobacillus succinogenes for industrial succinate production.</title>
        <authorList>
            <person name="McKinlay J.B."/>
            <person name="Laivenieks M."/>
            <person name="Schindler B.D."/>
            <person name="McKinlay A.A."/>
            <person name="Siddaramappa S."/>
            <person name="Challacombe J.F."/>
            <person name="Lowry S.R."/>
            <person name="Clum A."/>
            <person name="Lapidus A.L."/>
            <person name="Burkhart K.B."/>
            <person name="Harkins V."/>
            <person name="Vieille C."/>
        </authorList>
    </citation>
    <scope>NUCLEOTIDE SEQUENCE [LARGE SCALE GENOMIC DNA]</scope>
    <source>
        <strain evidence="7">ATCC 55618 / DSM 22257 / CCUG 43843 / 130Z</strain>
    </source>
</reference>
<dbReference type="SMART" id="SM00478">
    <property type="entry name" value="ENDO3c"/>
    <property type="match status" value="1"/>
</dbReference>
<dbReference type="HOGENOM" id="CLU_012862_6_0_6"/>
<dbReference type="GO" id="GO:0006284">
    <property type="term" value="P:base-excision repair"/>
    <property type="evidence" value="ECO:0007669"/>
    <property type="project" value="InterPro"/>
</dbReference>
<dbReference type="Proteomes" id="UP000001114">
    <property type="component" value="Chromosome"/>
</dbReference>
<dbReference type="InterPro" id="IPR011257">
    <property type="entry name" value="DNA_glycosylase"/>
</dbReference>
<dbReference type="InterPro" id="IPR023170">
    <property type="entry name" value="HhH_base_excis_C"/>
</dbReference>
<dbReference type="OrthoDB" id="9802365at2"/>
<evidence type="ECO:0000259" key="5">
    <source>
        <dbReference type="SMART" id="SM00478"/>
    </source>
</evidence>
<proteinExistence type="predicted"/>
<evidence type="ECO:0000256" key="2">
    <source>
        <dbReference type="ARBA" id="ARBA00022723"/>
    </source>
</evidence>
<organism evidence="6 7">
    <name type="scientific">Actinobacillus succinogenes (strain ATCC 55618 / DSM 22257 / CCUG 43843 / 130Z)</name>
    <dbReference type="NCBI Taxonomy" id="339671"/>
    <lineage>
        <taxon>Bacteria</taxon>
        <taxon>Pseudomonadati</taxon>
        <taxon>Pseudomonadota</taxon>
        <taxon>Gammaproteobacteria</taxon>
        <taxon>Pasteurellales</taxon>
        <taxon>Pasteurellaceae</taxon>
        <taxon>Actinobacillus</taxon>
    </lineage>
</organism>
<dbReference type="CDD" id="cd00056">
    <property type="entry name" value="ENDO3c"/>
    <property type="match status" value="1"/>
</dbReference>
<dbReference type="GO" id="GO:0051539">
    <property type="term" value="F:4 iron, 4 sulfur cluster binding"/>
    <property type="evidence" value="ECO:0007669"/>
    <property type="project" value="UniProtKB-KW"/>
</dbReference>
<dbReference type="PIRSF" id="PIRSF001435">
    <property type="entry name" value="Nth"/>
    <property type="match status" value="1"/>
</dbReference>
<sequence>MKTDEQKLAVLNKLVAHYGEQHWWEDENWVRDGVSMILIQQSTQENVEKALANLAPVMSLQGLRKLSVDELQEQIRPAGFYKQKAAYLQNWLAFFAKYGDEPTAYNRFATPELREMLLSIKGVGAETADCMLMYLFQRKTFIADAYALRLFARLGFGEYENYPSMRNDFQHLTDHVTLKQCKEWHACIDVHGKRFRKGLVSEESFLLE</sequence>
<dbReference type="RefSeq" id="WP_011978722.1">
    <property type="nucleotide sequence ID" value="NC_009655.1"/>
</dbReference>
<dbReference type="SUPFAM" id="SSF48150">
    <property type="entry name" value="DNA-glycosylase"/>
    <property type="match status" value="1"/>
</dbReference>
<keyword evidence="7" id="KW-1185">Reference proteome</keyword>